<dbReference type="InterPro" id="IPR011701">
    <property type="entry name" value="MFS"/>
</dbReference>
<comment type="subcellular location">
    <subcellularLocation>
        <location evidence="1">Cell membrane</location>
        <topology evidence="1">Multi-pass membrane protein</topology>
    </subcellularLocation>
</comment>
<feature type="transmembrane region" description="Helical" evidence="6">
    <location>
        <begin position="280"/>
        <end position="298"/>
    </location>
</feature>
<evidence type="ECO:0000256" key="6">
    <source>
        <dbReference type="SAM" id="Phobius"/>
    </source>
</evidence>
<comment type="caution">
    <text evidence="8">The sequence shown here is derived from an EMBL/GenBank/DDBJ whole genome shotgun (WGS) entry which is preliminary data.</text>
</comment>
<dbReference type="PANTHER" id="PTHR43124">
    <property type="entry name" value="PURINE EFFLUX PUMP PBUE"/>
    <property type="match status" value="1"/>
</dbReference>
<feature type="transmembrane region" description="Helical" evidence="6">
    <location>
        <begin position="145"/>
        <end position="165"/>
    </location>
</feature>
<dbReference type="GO" id="GO:0005886">
    <property type="term" value="C:plasma membrane"/>
    <property type="evidence" value="ECO:0007669"/>
    <property type="project" value="UniProtKB-SubCell"/>
</dbReference>
<dbReference type="PROSITE" id="PS50850">
    <property type="entry name" value="MFS"/>
    <property type="match status" value="1"/>
</dbReference>
<keyword evidence="4 6" id="KW-1133">Transmembrane helix</keyword>
<feature type="transmembrane region" description="Helical" evidence="6">
    <location>
        <begin position="212"/>
        <end position="235"/>
    </location>
</feature>
<proteinExistence type="predicted"/>
<dbReference type="CDD" id="cd17324">
    <property type="entry name" value="MFS_NepI_like"/>
    <property type="match status" value="1"/>
</dbReference>
<feature type="transmembrane region" description="Helical" evidence="6">
    <location>
        <begin position="14"/>
        <end position="37"/>
    </location>
</feature>
<dbReference type="Proteomes" id="UP000315628">
    <property type="component" value="Unassembled WGS sequence"/>
</dbReference>
<dbReference type="AlphaFoldDB" id="A0A560WEA1"/>
<dbReference type="EMBL" id="VIUW01000002">
    <property type="protein sequence ID" value="TWD15999.1"/>
    <property type="molecule type" value="Genomic_DNA"/>
</dbReference>
<reference evidence="8 9" key="1">
    <citation type="submission" date="2019-06" db="EMBL/GenBank/DDBJ databases">
        <title>Sequencing the genomes of 1000 actinobacteria strains.</title>
        <authorList>
            <person name="Klenk H.-P."/>
        </authorList>
    </citation>
    <scope>NUCLEOTIDE SEQUENCE [LARGE SCALE GENOMIC DNA]</scope>
    <source>
        <strain evidence="8 9">DSM 18935</strain>
    </source>
</reference>
<dbReference type="InterPro" id="IPR036259">
    <property type="entry name" value="MFS_trans_sf"/>
</dbReference>
<dbReference type="Pfam" id="PF07690">
    <property type="entry name" value="MFS_1"/>
    <property type="match status" value="1"/>
</dbReference>
<name>A0A560WEA1_9MICO</name>
<keyword evidence="2" id="KW-1003">Cell membrane</keyword>
<dbReference type="Gene3D" id="1.20.1250.20">
    <property type="entry name" value="MFS general substrate transporter like domains"/>
    <property type="match status" value="1"/>
</dbReference>
<sequence>MTAAPAPDVSTRRIAAALTALVIGGVGIGTTEFVTMGLLPEIAEGIDVSIPQAGHTISAYALGVVIGAPVIAVLGSRIPRRGLLIALMVLFVVGNAASALAGSYGLLFVARLLAGLPHGAFFGVASIVAYDLAAPGRGGTAVSRVMLGIPIANVAGVPIATWLGQTWGWRAAYWSVAVVGVVTVLALLVAVPRIPSDDSAGARAELGALGNLQFWLTLLVGAVGFGGMFSMFSYISPTLQNETGVSASVVPVYLAIFGLGALAGTLVAGRLVDISVLRSLVGSALAMIAGLVLFTLVAGSPVLIGIALFLTCSTTSVFVVALQLRLMSVAGQARSLGAAGNHASLNLANAFGAWLGGVVLDLGWGWRAPAAVGAGLALAGLVVLGVSVAVHRRAG</sequence>
<feature type="transmembrane region" description="Helical" evidence="6">
    <location>
        <begin position="112"/>
        <end position="133"/>
    </location>
</feature>
<evidence type="ECO:0000313" key="8">
    <source>
        <dbReference type="EMBL" id="TWD15999.1"/>
    </source>
</evidence>
<dbReference type="GO" id="GO:0022857">
    <property type="term" value="F:transmembrane transporter activity"/>
    <property type="evidence" value="ECO:0007669"/>
    <property type="project" value="InterPro"/>
</dbReference>
<gene>
    <name evidence="8" type="ORF">FB557_1540</name>
</gene>
<evidence type="ECO:0000256" key="5">
    <source>
        <dbReference type="ARBA" id="ARBA00023136"/>
    </source>
</evidence>
<evidence type="ECO:0000256" key="4">
    <source>
        <dbReference type="ARBA" id="ARBA00022989"/>
    </source>
</evidence>
<keyword evidence="9" id="KW-1185">Reference proteome</keyword>
<feature type="transmembrane region" description="Helical" evidence="6">
    <location>
        <begin position="83"/>
        <end position="106"/>
    </location>
</feature>
<keyword evidence="3 6" id="KW-0812">Transmembrane</keyword>
<evidence type="ECO:0000256" key="1">
    <source>
        <dbReference type="ARBA" id="ARBA00004651"/>
    </source>
</evidence>
<dbReference type="PANTHER" id="PTHR43124:SF3">
    <property type="entry name" value="CHLORAMPHENICOL EFFLUX PUMP RV0191"/>
    <property type="match status" value="1"/>
</dbReference>
<feature type="transmembrane region" description="Helical" evidence="6">
    <location>
        <begin position="247"/>
        <end position="268"/>
    </location>
</feature>
<dbReference type="InterPro" id="IPR050189">
    <property type="entry name" value="MFS_Efflux_Transporters"/>
</dbReference>
<dbReference type="InterPro" id="IPR020846">
    <property type="entry name" value="MFS_dom"/>
</dbReference>
<evidence type="ECO:0000256" key="3">
    <source>
        <dbReference type="ARBA" id="ARBA00022692"/>
    </source>
</evidence>
<feature type="transmembrane region" description="Helical" evidence="6">
    <location>
        <begin position="345"/>
        <end position="364"/>
    </location>
</feature>
<keyword evidence="5 6" id="KW-0472">Membrane</keyword>
<dbReference type="RefSeq" id="WP_246074552.1">
    <property type="nucleotide sequence ID" value="NZ_BAAAYT010000001.1"/>
</dbReference>
<dbReference type="SUPFAM" id="SSF103473">
    <property type="entry name" value="MFS general substrate transporter"/>
    <property type="match status" value="1"/>
</dbReference>
<feature type="transmembrane region" description="Helical" evidence="6">
    <location>
        <begin position="304"/>
        <end position="324"/>
    </location>
</feature>
<feature type="transmembrane region" description="Helical" evidence="6">
    <location>
        <begin position="57"/>
        <end position="76"/>
    </location>
</feature>
<evidence type="ECO:0000313" key="9">
    <source>
        <dbReference type="Proteomes" id="UP000315628"/>
    </source>
</evidence>
<evidence type="ECO:0000256" key="2">
    <source>
        <dbReference type="ARBA" id="ARBA00022475"/>
    </source>
</evidence>
<feature type="domain" description="Major facilitator superfamily (MFS) profile" evidence="7">
    <location>
        <begin position="17"/>
        <end position="395"/>
    </location>
</feature>
<protein>
    <submittedName>
        <fullName evidence="8">DHA1 family inner membrane transport protein</fullName>
    </submittedName>
</protein>
<evidence type="ECO:0000259" key="7">
    <source>
        <dbReference type="PROSITE" id="PS50850"/>
    </source>
</evidence>
<feature type="transmembrane region" description="Helical" evidence="6">
    <location>
        <begin position="171"/>
        <end position="191"/>
    </location>
</feature>
<organism evidence="8 9">
    <name type="scientific">Marihabitans asiaticum</name>
    <dbReference type="NCBI Taxonomy" id="415218"/>
    <lineage>
        <taxon>Bacteria</taxon>
        <taxon>Bacillati</taxon>
        <taxon>Actinomycetota</taxon>
        <taxon>Actinomycetes</taxon>
        <taxon>Micrococcales</taxon>
        <taxon>Intrasporangiaceae</taxon>
        <taxon>Marihabitans</taxon>
    </lineage>
</organism>
<feature type="transmembrane region" description="Helical" evidence="6">
    <location>
        <begin position="370"/>
        <end position="390"/>
    </location>
</feature>
<accession>A0A560WEA1</accession>